<name>A0A9P8LMX9_9EUKA</name>
<protein>
    <submittedName>
        <fullName evidence="3">Uncharacterized protein</fullName>
    </submittedName>
</protein>
<dbReference type="AlphaFoldDB" id="A0A9P8LMX9"/>
<evidence type="ECO:0000256" key="1">
    <source>
        <dbReference type="SAM" id="Phobius"/>
    </source>
</evidence>
<organism evidence="3 4">
    <name type="scientific">Spironucleus salmonicida</name>
    <dbReference type="NCBI Taxonomy" id="348837"/>
    <lineage>
        <taxon>Eukaryota</taxon>
        <taxon>Metamonada</taxon>
        <taxon>Diplomonadida</taxon>
        <taxon>Hexamitidae</taxon>
        <taxon>Hexamitinae</taxon>
        <taxon>Spironucleus</taxon>
    </lineage>
</organism>
<accession>A0A9P8LMX9</accession>
<keyword evidence="4" id="KW-1185">Reference proteome</keyword>
<comment type="caution">
    <text evidence="3">The sequence shown here is derived from an EMBL/GenBank/DDBJ whole genome shotgun (WGS) entry which is preliminary data.</text>
</comment>
<keyword evidence="1" id="KW-1133">Transmembrane helix</keyword>
<evidence type="ECO:0000313" key="4">
    <source>
        <dbReference type="Proteomes" id="UP000018208"/>
    </source>
</evidence>
<feature type="transmembrane region" description="Helical" evidence="1">
    <location>
        <begin position="505"/>
        <end position="525"/>
    </location>
</feature>
<dbReference type="KEGG" id="ssao:94301168"/>
<keyword evidence="1" id="KW-0812">Transmembrane</keyword>
<dbReference type="EMBL" id="AUWU02000007">
    <property type="protein sequence ID" value="KAH0570852.1"/>
    <property type="molecule type" value="Genomic_DNA"/>
</dbReference>
<evidence type="ECO:0000256" key="2">
    <source>
        <dbReference type="SAM" id="SignalP"/>
    </source>
</evidence>
<proteinExistence type="predicted"/>
<evidence type="ECO:0000313" key="3">
    <source>
        <dbReference type="EMBL" id="KAH0570852.1"/>
    </source>
</evidence>
<keyword evidence="1" id="KW-0472">Membrane</keyword>
<dbReference type="RefSeq" id="XP_067761625.1">
    <property type="nucleotide sequence ID" value="XM_067910938.1"/>
</dbReference>
<dbReference type="GeneID" id="94301168"/>
<gene>
    <name evidence="3" type="ORF">SS50377_27145</name>
</gene>
<feature type="signal peptide" evidence="2">
    <location>
        <begin position="1"/>
        <end position="19"/>
    </location>
</feature>
<feature type="chain" id="PRO_5040346331" evidence="2">
    <location>
        <begin position="20"/>
        <end position="548"/>
    </location>
</feature>
<dbReference type="Proteomes" id="UP000018208">
    <property type="component" value="Unassembled WGS sequence"/>
</dbReference>
<keyword evidence="2" id="KW-0732">Signal</keyword>
<reference evidence="3 4" key="1">
    <citation type="journal article" date="2014" name="PLoS Genet.">
        <title>The Genome of Spironucleus salmonicida Highlights a Fish Pathogen Adapted to Fluctuating Environments.</title>
        <authorList>
            <person name="Xu F."/>
            <person name="Jerlstrom-Hultqvist J."/>
            <person name="Einarsson E."/>
            <person name="Astvaldsson A."/>
            <person name="Svard S.G."/>
            <person name="Andersson J.O."/>
        </authorList>
    </citation>
    <scope>NUCLEOTIDE SEQUENCE [LARGE SCALE GENOMIC DNA]</scope>
    <source>
        <strain evidence="3 4">ATCC 50377</strain>
    </source>
</reference>
<sequence>MIVALFQPALMILTEQILANEQREYPPRVLENCYRRNSVLVANIDRGQLCVEFDMEFDPDCAQLPPGVYMDIQVSNMPDYTIRGEFQNFDYQRTKELCYDCPLIGNDTQCDFIQQTAAVQVQLKSLTRATSLPIGKILIAHAQFAECFDATRSHMFWASKSAKLQIYATVECPEFGVDFSEYSIKLTRIDGTEDVIDINLVDEDGNTIITETVVGYLVEVTFDYDFSQYIQNFYEDIKLYLKLETEGVSVVQTVLINSMESESLPTMFQDPQFIIWAQRFTLTADPVPNAKELDETYLATSTGFTARYEFVDRTTGENLENIIFSETSFSFQVINRNIICDDRADGGVCSGVLSRLQTYDLSRLEIQMHYYFYDAGSNLLLYSTVRVTDVRSTCWVGVFGTYRSDAICGTFTANEGSQHCPYVNETEITFTVTFDDYQLSQAMRYSTQQEEVCVYCSDLACISKLAQLYRSKSAVSFSFRNDDNDFTLNSASNYSENYQGLKKKIFIFGLNVSLVMIALIIYTILKHKQLLKSRPKAAIKNMLLSDDL</sequence>